<comment type="subcellular location">
    <subcellularLocation>
        <location evidence="1">Cell inner membrane</location>
        <topology evidence="1">Multi-pass membrane protein</topology>
    </subcellularLocation>
</comment>
<dbReference type="RefSeq" id="WP_145182630.1">
    <property type="nucleotide sequence ID" value="NZ_CP036290.1"/>
</dbReference>
<evidence type="ECO:0000256" key="1">
    <source>
        <dbReference type="ARBA" id="ARBA00004429"/>
    </source>
</evidence>
<evidence type="ECO:0000256" key="9">
    <source>
        <dbReference type="SAM" id="Phobius"/>
    </source>
</evidence>
<feature type="transmembrane region" description="Helical" evidence="9">
    <location>
        <begin position="51"/>
        <end position="70"/>
    </location>
</feature>
<name>A0A518CVK2_9BACT</name>
<keyword evidence="2" id="KW-0813">Transport</keyword>
<evidence type="ECO:0000256" key="5">
    <source>
        <dbReference type="ARBA" id="ARBA00022692"/>
    </source>
</evidence>
<dbReference type="AlphaFoldDB" id="A0A518CVK2"/>
<feature type="transmembrane region" description="Helical" evidence="9">
    <location>
        <begin position="6"/>
        <end position="30"/>
    </location>
</feature>
<keyword evidence="6 9" id="KW-1133">Transmembrane helix</keyword>
<evidence type="ECO:0000256" key="8">
    <source>
        <dbReference type="ARBA" id="ARBA00035655"/>
    </source>
</evidence>
<dbReference type="GO" id="GO:0005886">
    <property type="term" value="C:plasma membrane"/>
    <property type="evidence" value="ECO:0007669"/>
    <property type="project" value="UniProtKB-SubCell"/>
</dbReference>
<reference evidence="10 11" key="1">
    <citation type="submission" date="2019-02" db="EMBL/GenBank/DDBJ databases">
        <title>Deep-cultivation of Planctomycetes and their phenomic and genomic characterization uncovers novel biology.</title>
        <authorList>
            <person name="Wiegand S."/>
            <person name="Jogler M."/>
            <person name="Boedeker C."/>
            <person name="Pinto D."/>
            <person name="Vollmers J."/>
            <person name="Rivas-Marin E."/>
            <person name="Kohn T."/>
            <person name="Peeters S.H."/>
            <person name="Heuer A."/>
            <person name="Rast P."/>
            <person name="Oberbeckmann S."/>
            <person name="Bunk B."/>
            <person name="Jeske O."/>
            <person name="Meyerdierks A."/>
            <person name="Storesund J.E."/>
            <person name="Kallscheuer N."/>
            <person name="Luecker S."/>
            <person name="Lage O.M."/>
            <person name="Pohl T."/>
            <person name="Merkel B.J."/>
            <person name="Hornburger P."/>
            <person name="Mueller R.-W."/>
            <person name="Bruemmer F."/>
            <person name="Labrenz M."/>
            <person name="Spormann A.M."/>
            <person name="Op den Camp H."/>
            <person name="Overmann J."/>
            <person name="Amann R."/>
            <person name="Jetten M.S.M."/>
            <person name="Mascher T."/>
            <person name="Medema M.H."/>
            <person name="Devos D.P."/>
            <person name="Kaster A.-K."/>
            <person name="Ovreas L."/>
            <person name="Rohde M."/>
            <person name="Galperin M.Y."/>
            <person name="Jogler C."/>
        </authorList>
    </citation>
    <scope>NUCLEOTIDE SEQUENCE [LARGE SCALE GENOMIC DNA]</scope>
    <source>
        <strain evidence="10 11">Pla163</strain>
    </source>
</reference>
<dbReference type="OrthoDB" id="9814020at2"/>
<evidence type="ECO:0000256" key="4">
    <source>
        <dbReference type="ARBA" id="ARBA00022519"/>
    </source>
</evidence>
<feature type="transmembrane region" description="Helical" evidence="9">
    <location>
        <begin position="90"/>
        <end position="107"/>
    </location>
</feature>
<dbReference type="Proteomes" id="UP000319342">
    <property type="component" value="Chromosome"/>
</dbReference>
<dbReference type="PANTHER" id="PTHR30574:SF1">
    <property type="entry name" value="SULPHUR TRANSPORT DOMAIN-CONTAINING PROTEIN"/>
    <property type="match status" value="1"/>
</dbReference>
<comment type="similarity">
    <text evidence="8">Belongs to the TsuA/YedE (TC 9.B.102) family.</text>
</comment>
<organism evidence="10 11">
    <name type="scientific">Rohdeia mirabilis</name>
    <dbReference type="NCBI Taxonomy" id="2528008"/>
    <lineage>
        <taxon>Bacteria</taxon>
        <taxon>Pseudomonadati</taxon>
        <taxon>Planctomycetota</taxon>
        <taxon>Planctomycetia</taxon>
        <taxon>Planctomycetia incertae sedis</taxon>
        <taxon>Rohdeia</taxon>
    </lineage>
</organism>
<gene>
    <name evidence="10" type="ORF">Pla163_03540</name>
</gene>
<keyword evidence="11" id="KW-1185">Reference proteome</keyword>
<evidence type="ECO:0000256" key="3">
    <source>
        <dbReference type="ARBA" id="ARBA00022475"/>
    </source>
</evidence>
<evidence type="ECO:0000313" key="10">
    <source>
        <dbReference type="EMBL" id="QDU83256.1"/>
    </source>
</evidence>
<dbReference type="Pfam" id="PF04143">
    <property type="entry name" value="Sulf_transp"/>
    <property type="match status" value="1"/>
</dbReference>
<protein>
    <submittedName>
        <fullName evidence="10">Uncharacterized protein</fullName>
    </submittedName>
</protein>
<dbReference type="InterPro" id="IPR007272">
    <property type="entry name" value="Sulf_transp_TsuA/YedE"/>
</dbReference>
<keyword evidence="7 9" id="KW-0472">Membrane</keyword>
<evidence type="ECO:0000256" key="6">
    <source>
        <dbReference type="ARBA" id="ARBA00022989"/>
    </source>
</evidence>
<keyword evidence="5 9" id="KW-0812">Transmembrane</keyword>
<keyword evidence="3" id="KW-1003">Cell membrane</keyword>
<dbReference type="PANTHER" id="PTHR30574">
    <property type="entry name" value="INNER MEMBRANE PROTEIN YEDE"/>
    <property type="match status" value="1"/>
</dbReference>
<keyword evidence="4" id="KW-0997">Cell inner membrane</keyword>
<feature type="transmembrane region" description="Helical" evidence="9">
    <location>
        <begin position="127"/>
        <end position="144"/>
    </location>
</feature>
<evidence type="ECO:0000256" key="2">
    <source>
        <dbReference type="ARBA" id="ARBA00022448"/>
    </source>
</evidence>
<proteinExistence type="inferred from homology"/>
<dbReference type="EMBL" id="CP036290">
    <property type="protein sequence ID" value="QDU83256.1"/>
    <property type="molecule type" value="Genomic_DNA"/>
</dbReference>
<accession>A0A518CVK2</accession>
<evidence type="ECO:0000256" key="7">
    <source>
        <dbReference type="ARBA" id="ARBA00023136"/>
    </source>
</evidence>
<sequence length="153" mass="15501">MSIVDFTPISAAIGGVCIGAAAALLLALNGKIAGMSGMVARLFTGSIADRLWRSVFLIGLVAGAALVFAAWDPSRTFRIDTLPGIGGHRWITVAIAGLLVGFGTRLGGGCTSGHGICGMAAGSRRSIAAVLVFMASGAAIVYLYRHVVLAQVG</sequence>
<evidence type="ECO:0000313" key="11">
    <source>
        <dbReference type="Proteomes" id="UP000319342"/>
    </source>
</evidence>